<sequence length="581" mass="63827">MAEVVGFAAAVISITKTASTTCKACRTLRQIAKNAPNVEKEMKTMAIDVRSFATAIEGAGISLQRNSSKDSAKSPAIMYMIDNNLPSQLRAQSRVIRGRVQDFHDKIEALYDRLQDLPKSWGRLWTSYKWHRLKPLLGDLRPEMESFKSTLILVMHTIALETLHKLLHESKVPSPELIAQIQETERAIQGQMETIRDLKEDLKDVIMTATATMDESRRQSHTSEQRFTTDQHLVLCHLAENLIRRGTVPTSPPPINYKIPRLPKRHRRLSPSRRSRWSRMSATSEIGRHSVVQPPFTPPPSAPTTPTSTAPVIVSPWDNGQPSPPPSPTDVARAMALPSGWILPRAPSRSSVGEVIATAPSPSSSTSEVSLTRGRTADDAPEENNGMVLAPATPDPAAIPLPPSPELSEEVVLPENTPPQIPDIELSGEVFVITGTITTTSRRGQVRAKLDRSLKGNCIDQSLVNRLGLSIQPLWAFKSNPILAGDTAVGINPVGIVAMGRAELKEATTFVVCKGLKYPIIFGVKVSNWLEERDWRGNGLHFRRIGGSGGTGSMAVEDKEKRAVRLEESGESLMQRLEPES</sequence>
<reference evidence="3" key="2">
    <citation type="submission" date="2023-05" db="EMBL/GenBank/DDBJ databases">
        <authorList>
            <consortium name="Lawrence Berkeley National Laboratory"/>
            <person name="Steindorff A."/>
            <person name="Hensen N."/>
            <person name="Bonometti L."/>
            <person name="Westerberg I."/>
            <person name="Brannstrom I.O."/>
            <person name="Guillou S."/>
            <person name="Cros-Aarteil S."/>
            <person name="Calhoun S."/>
            <person name="Haridas S."/>
            <person name="Kuo A."/>
            <person name="Mondo S."/>
            <person name="Pangilinan J."/>
            <person name="Riley R."/>
            <person name="Labutti K."/>
            <person name="Andreopoulos B."/>
            <person name="Lipzen A."/>
            <person name="Chen C."/>
            <person name="Yanf M."/>
            <person name="Daum C."/>
            <person name="Ng V."/>
            <person name="Clum A."/>
            <person name="Ohm R."/>
            <person name="Martin F."/>
            <person name="Silar P."/>
            <person name="Natvig D."/>
            <person name="Lalanne C."/>
            <person name="Gautier V."/>
            <person name="Ament-Velasquez S.L."/>
            <person name="Kruys A."/>
            <person name="Hutchinson M.I."/>
            <person name="Powell A.J."/>
            <person name="Barry K."/>
            <person name="Miller A.N."/>
            <person name="Grigoriev I.V."/>
            <person name="Debuchy R."/>
            <person name="Gladieux P."/>
            <person name="Thoren M.H."/>
            <person name="Johannesson H."/>
        </authorList>
    </citation>
    <scope>NUCLEOTIDE SEQUENCE</scope>
    <source>
        <strain evidence="3">PSN309</strain>
    </source>
</reference>
<evidence type="ECO:0000313" key="3">
    <source>
        <dbReference type="EMBL" id="KAK4186811.1"/>
    </source>
</evidence>
<comment type="caution">
    <text evidence="3">The sequence shown here is derived from an EMBL/GenBank/DDBJ whole genome shotgun (WGS) entry which is preliminary data.</text>
</comment>
<name>A0AAN6WSN6_9PEZI</name>
<feature type="region of interest" description="Disordered" evidence="2">
    <location>
        <begin position="290"/>
        <end position="311"/>
    </location>
</feature>
<keyword evidence="4" id="KW-1185">Reference proteome</keyword>
<keyword evidence="1" id="KW-0175">Coiled coil</keyword>
<protein>
    <submittedName>
        <fullName evidence="3">Uncharacterized protein</fullName>
    </submittedName>
</protein>
<feature type="coiled-coil region" evidence="1">
    <location>
        <begin position="181"/>
        <end position="219"/>
    </location>
</feature>
<dbReference type="AlphaFoldDB" id="A0AAN6WSN6"/>
<feature type="compositionally biased region" description="Low complexity" evidence="2">
    <location>
        <begin position="357"/>
        <end position="367"/>
    </location>
</feature>
<organism evidence="3 4">
    <name type="scientific">Podospora australis</name>
    <dbReference type="NCBI Taxonomy" id="1536484"/>
    <lineage>
        <taxon>Eukaryota</taxon>
        <taxon>Fungi</taxon>
        <taxon>Dikarya</taxon>
        <taxon>Ascomycota</taxon>
        <taxon>Pezizomycotina</taxon>
        <taxon>Sordariomycetes</taxon>
        <taxon>Sordariomycetidae</taxon>
        <taxon>Sordariales</taxon>
        <taxon>Podosporaceae</taxon>
        <taxon>Podospora</taxon>
    </lineage>
</organism>
<feature type="region of interest" description="Disordered" evidence="2">
    <location>
        <begin position="265"/>
        <end position="284"/>
    </location>
</feature>
<gene>
    <name evidence="3" type="ORF">QBC35DRAFT_500335</name>
</gene>
<evidence type="ECO:0000313" key="4">
    <source>
        <dbReference type="Proteomes" id="UP001302126"/>
    </source>
</evidence>
<evidence type="ECO:0000256" key="1">
    <source>
        <dbReference type="SAM" id="Coils"/>
    </source>
</evidence>
<feature type="region of interest" description="Disordered" evidence="2">
    <location>
        <begin position="356"/>
        <end position="384"/>
    </location>
</feature>
<reference evidence="3" key="1">
    <citation type="journal article" date="2023" name="Mol. Phylogenet. Evol.">
        <title>Genome-scale phylogeny and comparative genomics of the fungal order Sordariales.</title>
        <authorList>
            <person name="Hensen N."/>
            <person name="Bonometti L."/>
            <person name="Westerberg I."/>
            <person name="Brannstrom I.O."/>
            <person name="Guillou S."/>
            <person name="Cros-Aarteil S."/>
            <person name="Calhoun S."/>
            <person name="Haridas S."/>
            <person name="Kuo A."/>
            <person name="Mondo S."/>
            <person name="Pangilinan J."/>
            <person name="Riley R."/>
            <person name="LaButti K."/>
            <person name="Andreopoulos B."/>
            <person name="Lipzen A."/>
            <person name="Chen C."/>
            <person name="Yan M."/>
            <person name="Daum C."/>
            <person name="Ng V."/>
            <person name="Clum A."/>
            <person name="Steindorff A."/>
            <person name="Ohm R.A."/>
            <person name="Martin F."/>
            <person name="Silar P."/>
            <person name="Natvig D.O."/>
            <person name="Lalanne C."/>
            <person name="Gautier V."/>
            <person name="Ament-Velasquez S.L."/>
            <person name="Kruys A."/>
            <person name="Hutchinson M.I."/>
            <person name="Powell A.J."/>
            <person name="Barry K."/>
            <person name="Miller A.N."/>
            <person name="Grigoriev I.V."/>
            <person name="Debuchy R."/>
            <person name="Gladieux P."/>
            <person name="Hiltunen Thoren M."/>
            <person name="Johannesson H."/>
        </authorList>
    </citation>
    <scope>NUCLEOTIDE SEQUENCE</scope>
    <source>
        <strain evidence="3">PSN309</strain>
    </source>
</reference>
<accession>A0AAN6WSN6</accession>
<dbReference type="Proteomes" id="UP001302126">
    <property type="component" value="Unassembled WGS sequence"/>
</dbReference>
<feature type="compositionally biased region" description="Basic residues" evidence="2">
    <location>
        <begin position="265"/>
        <end position="277"/>
    </location>
</feature>
<proteinExistence type="predicted"/>
<evidence type="ECO:0000256" key="2">
    <source>
        <dbReference type="SAM" id="MobiDB-lite"/>
    </source>
</evidence>
<dbReference type="EMBL" id="MU864415">
    <property type="protein sequence ID" value="KAK4186811.1"/>
    <property type="molecule type" value="Genomic_DNA"/>
</dbReference>